<dbReference type="InterPro" id="IPR050445">
    <property type="entry name" value="Bact_polysacc_biosynth/exp"/>
</dbReference>
<name>A0ABU9XTS3_9SPHN</name>
<keyword evidence="1" id="KW-1133">Transmembrane helix</keyword>
<gene>
    <name evidence="2" type="ORF">ABC969_08135</name>
</gene>
<feature type="transmembrane region" description="Helical" evidence="1">
    <location>
        <begin position="29"/>
        <end position="48"/>
    </location>
</feature>
<comment type="caution">
    <text evidence="2">The sequence shown here is derived from an EMBL/GenBank/DDBJ whole genome shotgun (WGS) entry which is preliminary data.</text>
</comment>
<dbReference type="RefSeq" id="WP_345864175.1">
    <property type="nucleotide sequence ID" value="NZ_JBDIMF010000002.1"/>
</dbReference>
<keyword evidence="1" id="KW-0472">Membrane</keyword>
<evidence type="ECO:0000313" key="2">
    <source>
        <dbReference type="EMBL" id="MEN2786386.1"/>
    </source>
</evidence>
<keyword evidence="3" id="KW-1185">Reference proteome</keyword>
<evidence type="ECO:0000313" key="3">
    <source>
        <dbReference type="Proteomes" id="UP001404104"/>
    </source>
</evidence>
<keyword evidence="1" id="KW-0812">Transmembrane</keyword>
<evidence type="ECO:0000256" key="1">
    <source>
        <dbReference type="SAM" id="Phobius"/>
    </source>
</evidence>
<accession>A0ABU9XTS3</accession>
<dbReference type="PANTHER" id="PTHR32309:SF13">
    <property type="entry name" value="FERRIC ENTEROBACTIN TRANSPORT PROTEIN FEPE"/>
    <property type="match status" value="1"/>
</dbReference>
<dbReference type="Proteomes" id="UP001404104">
    <property type="component" value="Unassembled WGS sequence"/>
</dbReference>
<sequence>MNDQNLALAVRTTRSTNSKLTGWFHSRRWFLLFVGLPTLLAIVYYGLIASDQYMSQSRFVIKSPSQKQSQMSTLANLIQTTGLSSGQEQTNEVLDYLRSRNALVDLQKRTNVRAAFGMPDIDALSRYPAPFKDDRFENLFKYYGSKVETRLDNDSGLAILEVRAFTSGDARAINAELLGLSEALVNRLNDRSRLKAIAEGERRVAGAEARMRRARAALGVFRNSTELIDPAKQAVGVYDVSNKLIAEQAGLKAQLDLMQRVTPRNPNIPSLRGRVAAIGAAIAAQNGRAVGGSGAIASNLGNYENLSLEQEFASQMLTAANASLEQSRSEAQKQQFYLERVVEPNAPDLALYPNRLIKILTIAAAALALYLIGWMLVVGILEHAPEK</sequence>
<dbReference type="PANTHER" id="PTHR32309">
    <property type="entry name" value="TYROSINE-PROTEIN KINASE"/>
    <property type="match status" value="1"/>
</dbReference>
<organism evidence="2 3">
    <name type="scientific">Sphingomonas qilianensis</name>
    <dbReference type="NCBI Taxonomy" id="1736690"/>
    <lineage>
        <taxon>Bacteria</taxon>
        <taxon>Pseudomonadati</taxon>
        <taxon>Pseudomonadota</taxon>
        <taxon>Alphaproteobacteria</taxon>
        <taxon>Sphingomonadales</taxon>
        <taxon>Sphingomonadaceae</taxon>
        <taxon>Sphingomonas</taxon>
    </lineage>
</organism>
<proteinExistence type="predicted"/>
<feature type="transmembrane region" description="Helical" evidence="1">
    <location>
        <begin position="359"/>
        <end position="381"/>
    </location>
</feature>
<dbReference type="EMBL" id="JBDIMF010000002">
    <property type="protein sequence ID" value="MEN2786386.1"/>
    <property type="molecule type" value="Genomic_DNA"/>
</dbReference>
<reference evidence="2 3" key="1">
    <citation type="submission" date="2024-05" db="EMBL/GenBank/DDBJ databases">
        <authorList>
            <person name="Liu Q."/>
            <person name="Xin Y.-H."/>
        </authorList>
    </citation>
    <scope>NUCLEOTIDE SEQUENCE [LARGE SCALE GENOMIC DNA]</scope>
    <source>
        <strain evidence="2 3">CGMCC 1.15349</strain>
    </source>
</reference>
<protein>
    <submittedName>
        <fullName evidence="2">Capsule biosynthesis protein</fullName>
    </submittedName>
</protein>